<dbReference type="InterPro" id="IPR029787">
    <property type="entry name" value="Nucleotide_cyclase"/>
</dbReference>
<organism evidence="3 4">
    <name type="scientific">Saccharothrix espanaensis (strain ATCC 51144 / DSM 44229 / JCM 9112 / NBRC 15066 / NRRL 15764)</name>
    <dbReference type="NCBI Taxonomy" id="1179773"/>
    <lineage>
        <taxon>Bacteria</taxon>
        <taxon>Bacillati</taxon>
        <taxon>Actinomycetota</taxon>
        <taxon>Actinomycetes</taxon>
        <taxon>Pseudonocardiales</taxon>
        <taxon>Pseudonocardiaceae</taxon>
        <taxon>Saccharothrix</taxon>
    </lineage>
</organism>
<feature type="region of interest" description="Disordered" evidence="1">
    <location>
        <begin position="374"/>
        <end position="411"/>
    </location>
</feature>
<protein>
    <recommendedName>
        <fullName evidence="2">Effector-associated domain-containing protein</fullName>
    </recommendedName>
</protein>
<proteinExistence type="predicted"/>
<dbReference type="eggNOG" id="COG3903">
    <property type="taxonomic scope" value="Bacteria"/>
</dbReference>
<feature type="region of interest" description="Disordered" evidence="1">
    <location>
        <begin position="1"/>
        <end position="55"/>
    </location>
</feature>
<feature type="compositionally biased region" description="Basic residues" evidence="1">
    <location>
        <begin position="1"/>
        <end position="11"/>
    </location>
</feature>
<dbReference type="KEGG" id="sesp:BN6_27230"/>
<dbReference type="Pfam" id="PF19956">
    <property type="entry name" value="EAD2"/>
    <property type="match status" value="1"/>
</dbReference>
<dbReference type="STRING" id="1179773.BN6_27230"/>
<dbReference type="EMBL" id="HE804045">
    <property type="protein sequence ID" value="CCH30035.1"/>
    <property type="molecule type" value="Genomic_DNA"/>
</dbReference>
<dbReference type="AlphaFoldDB" id="K0JR48"/>
<feature type="compositionally biased region" description="Basic and acidic residues" evidence="1">
    <location>
        <begin position="393"/>
        <end position="403"/>
    </location>
</feature>
<evidence type="ECO:0000256" key="1">
    <source>
        <dbReference type="SAM" id="MobiDB-lite"/>
    </source>
</evidence>
<gene>
    <name evidence="3" type="ordered locus">BN6_27230</name>
</gene>
<sequence>MARSRWIRNRTPRPPPRMARPTLLSSSVIGPRPAGTARFWARTEPPTQREAPMDTTSIHRSIVVVDVEGYGDLARTTGHRVAVREGMYRVMRSAFANAGLPWDDRAVDDAGDSLILVLPADVRKLDLVDVLPGRVAAELRRHNSVHAPEARVRLRMVVHAGEIHHDERGMTGPDLLFACRLLEAGEAKPALRDSTATTVLVVSDAIYGSVVRQDAAAHPAEFRRIAVEVKETRTHAWIRLVDGHPTTPAPRAEPRELDLNALRPIVETLLSTPGFDSREARDTVLRELPFASVIPRLPTDRADTVSIVRTCRLYPGGLEALVEAVRFYAAGSVAMDRLDQLPAVPRTPCQTGVGWRVVRDWLVITRSAATRSTASVNSGSSHCQSTSFTCSQSRHDETRRAKVAEPSGVKR</sequence>
<evidence type="ECO:0000313" key="4">
    <source>
        <dbReference type="Proteomes" id="UP000006281"/>
    </source>
</evidence>
<evidence type="ECO:0000259" key="2">
    <source>
        <dbReference type="Pfam" id="PF19956"/>
    </source>
</evidence>
<dbReference type="Proteomes" id="UP000006281">
    <property type="component" value="Chromosome"/>
</dbReference>
<accession>K0JR48</accession>
<dbReference type="InterPro" id="IPR045431">
    <property type="entry name" value="EAD2"/>
</dbReference>
<evidence type="ECO:0000313" key="3">
    <source>
        <dbReference type="EMBL" id="CCH30035.1"/>
    </source>
</evidence>
<reference evidence="3 4" key="1">
    <citation type="journal article" date="2012" name="BMC Genomics">
        <title>Complete genome sequence of Saccharothrix espanaensis DSM 44229T and comparison to the other completely sequenced Pseudonocardiaceae.</title>
        <authorList>
            <person name="Strobel T."/>
            <person name="Al-Dilaimi A."/>
            <person name="Blom J."/>
            <person name="Gessner A."/>
            <person name="Kalinowski J."/>
            <person name="Luzhetska M."/>
            <person name="Puhler A."/>
            <person name="Szczepanowski R."/>
            <person name="Bechthold A."/>
            <person name="Ruckert C."/>
        </authorList>
    </citation>
    <scope>NUCLEOTIDE SEQUENCE [LARGE SCALE GENOMIC DNA]</scope>
    <source>
        <strain evidence="4">ATCC 51144 / DSM 44229 / JCM 9112 / NBRC 15066 / NRRL 15764</strain>
    </source>
</reference>
<feature type="compositionally biased region" description="Polar residues" evidence="1">
    <location>
        <begin position="374"/>
        <end position="392"/>
    </location>
</feature>
<dbReference type="Gene3D" id="3.30.70.1230">
    <property type="entry name" value="Nucleotide cyclase"/>
    <property type="match status" value="1"/>
</dbReference>
<keyword evidence="4" id="KW-1185">Reference proteome</keyword>
<feature type="domain" description="Effector-associated" evidence="2">
    <location>
        <begin position="266"/>
        <end position="341"/>
    </location>
</feature>
<name>K0JR48_SACES</name>
<dbReference type="HOGENOM" id="CLU_668840_0_0_11"/>